<keyword evidence="1" id="KW-0812">Transmembrane</keyword>
<dbReference type="AlphaFoldDB" id="A0A6J6BWR1"/>
<gene>
    <name evidence="2" type="ORF">UFOPK1380_01137</name>
</gene>
<accession>A0A6J6BWR1</accession>
<feature type="transmembrane region" description="Helical" evidence="1">
    <location>
        <begin position="152"/>
        <end position="170"/>
    </location>
</feature>
<dbReference type="EMBL" id="CAEZSC010000092">
    <property type="protein sequence ID" value="CAB4542568.1"/>
    <property type="molecule type" value="Genomic_DNA"/>
</dbReference>
<name>A0A6J6BWR1_9ZZZZ</name>
<keyword evidence="1" id="KW-1133">Transmembrane helix</keyword>
<feature type="transmembrane region" description="Helical" evidence="1">
    <location>
        <begin position="127"/>
        <end position="146"/>
    </location>
</feature>
<sequence length="248" mass="26048">MVNAFASLVDSSATLTTRISLSFSSSIISLTSSIKVSTSSSSTSSRTTSSPSIFSVIGFPALSAFAGAAGAEIPCAARRRASSSALVGNNLRPAAFLAAFACSSAKRANLRASSSAFVGKRCGPFEIFLTAVFFAATFLAGAFLAATFFATAFLTTAFFVAFAPFLGALVPATDHPLVCLTYLRGQGNLLTHIIICPQGHIPTERPYLALYSQNNCLTYRIPHTFDINEEAIVAKWAGNGDEFGCARH</sequence>
<evidence type="ECO:0000256" key="1">
    <source>
        <dbReference type="SAM" id="Phobius"/>
    </source>
</evidence>
<feature type="transmembrane region" description="Helical" evidence="1">
    <location>
        <begin position="52"/>
        <end position="71"/>
    </location>
</feature>
<organism evidence="2">
    <name type="scientific">freshwater metagenome</name>
    <dbReference type="NCBI Taxonomy" id="449393"/>
    <lineage>
        <taxon>unclassified sequences</taxon>
        <taxon>metagenomes</taxon>
        <taxon>ecological metagenomes</taxon>
    </lineage>
</organism>
<protein>
    <submittedName>
        <fullName evidence="2">Unannotated protein</fullName>
    </submittedName>
</protein>
<evidence type="ECO:0000313" key="2">
    <source>
        <dbReference type="EMBL" id="CAB4542568.1"/>
    </source>
</evidence>
<proteinExistence type="predicted"/>
<reference evidence="2" key="1">
    <citation type="submission" date="2020-05" db="EMBL/GenBank/DDBJ databases">
        <authorList>
            <person name="Chiriac C."/>
            <person name="Salcher M."/>
            <person name="Ghai R."/>
            <person name="Kavagutti S V."/>
        </authorList>
    </citation>
    <scope>NUCLEOTIDE SEQUENCE</scope>
</reference>
<keyword evidence="1" id="KW-0472">Membrane</keyword>